<protein>
    <submittedName>
        <fullName evidence="1">Uncharacterized protein</fullName>
    </submittedName>
</protein>
<sequence>MAHCGGENEDKSYPDSHAQRRFPHVRPHFWGRTGKVAINCPKYAIPLIRKERNSLASEAFLRETRSVKKWLGRGAYKWVGLEKDTQSEPEAIMIAILYGHTHHHFPGIISTVANISMMEKRLPKNLE</sequence>
<comment type="caution">
    <text evidence="1">The sequence shown here is derived from an EMBL/GenBank/DDBJ whole genome shotgun (WGS) entry which is preliminary data.</text>
</comment>
<accession>A0AAV4S571</accession>
<proteinExistence type="predicted"/>
<name>A0AAV4S571_9ARAC</name>
<gene>
    <name evidence="1" type="ORF">CDAR_375581</name>
</gene>
<dbReference type="AlphaFoldDB" id="A0AAV4S571"/>
<dbReference type="EMBL" id="BPLQ01007213">
    <property type="protein sequence ID" value="GIY28717.1"/>
    <property type="molecule type" value="Genomic_DNA"/>
</dbReference>
<reference evidence="1 2" key="1">
    <citation type="submission" date="2021-06" db="EMBL/GenBank/DDBJ databases">
        <title>Caerostris darwini draft genome.</title>
        <authorList>
            <person name="Kono N."/>
            <person name="Arakawa K."/>
        </authorList>
    </citation>
    <scope>NUCLEOTIDE SEQUENCE [LARGE SCALE GENOMIC DNA]</scope>
</reference>
<keyword evidence="2" id="KW-1185">Reference proteome</keyword>
<evidence type="ECO:0000313" key="2">
    <source>
        <dbReference type="Proteomes" id="UP001054837"/>
    </source>
</evidence>
<organism evidence="1 2">
    <name type="scientific">Caerostris darwini</name>
    <dbReference type="NCBI Taxonomy" id="1538125"/>
    <lineage>
        <taxon>Eukaryota</taxon>
        <taxon>Metazoa</taxon>
        <taxon>Ecdysozoa</taxon>
        <taxon>Arthropoda</taxon>
        <taxon>Chelicerata</taxon>
        <taxon>Arachnida</taxon>
        <taxon>Araneae</taxon>
        <taxon>Araneomorphae</taxon>
        <taxon>Entelegynae</taxon>
        <taxon>Araneoidea</taxon>
        <taxon>Araneidae</taxon>
        <taxon>Caerostris</taxon>
    </lineage>
</organism>
<dbReference type="Proteomes" id="UP001054837">
    <property type="component" value="Unassembled WGS sequence"/>
</dbReference>
<evidence type="ECO:0000313" key="1">
    <source>
        <dbReference type="EMBL" id="GIY28717.1"/>
    </source>
</evidence>